<feature type="domain" description="Protein kinase" evidence="2">
    <location>
        <begin position="106"/>
        <end position="393"/>
    </location>
</feature>
<dbReference type="SUPFAM" id="SSF56112">
    <property type="entry name" value="Protein kinase-like (PK-like)"/>
    <property type="match status" value="1"/>
</dbReference>
<dbReference type="GO" id="GO:0005524">
    <property type="term" value="F:ATP binding"/>
    <property type="evidence" value="ECO:0007669"/>
    <property type="project" value="InterPro"/>
</dbReference>
<dbReference type="EMBL" id="JAULSN010000002">
    <property type="protein sequence ID" value="KAK3379116.1"/>
    <property type="molecule type" value="Genomic_DNA"/>
</dbReference>
<organism evidence="3 4">
    <name type="scientific">Lasiosphaeria ovina</name>
    <dbReference type="NCBI Taxonomy" id="92902"/>
    <lineage>
        <taxon>Eukaryota</taxon>
        <taxon>Fungi</taxon>
        <taxon>Dikarya</taxon>
        <taxon>Ascomycota</taxon>
        <taxon>Pezizomycotina</taxon>
        <taxon>Sordariomycetes</taxon>
        <taxon>Sordariomycetidae</taxon>
        <taxon>Sordariales</taxon>
        <taxon>Lasiosphaeriaceae</taxon>
        <taxon>Lasiosphaeria</taxon>
    </lineage>
</organism>
<dbReference type="SMART" id="SM00220">
    <property type="entry name" value="S_TKc"/>
    <property type="match status" value="1"/>
</dbReference>
<dbReference type="GO" id="GO:0004672">
    <property type="term" value="F:protein kinase activity"/>
    <property type="evidence" value="ECO:0007669"/>
    <property type="project" value="InterPro"/>
</dbReference>
<evidence type="ECO:0000256" key="1">
    <source>
        <dbReference type="SAM" id="MobiDB-lite"/>
    </source>
</evidence>
<protein>
    <recommendedName>
        <fullName evidence="2">Protein kinase domain-containing protein</fullName>
    </recommendedName>
</protein>
<dbReference type="InterPro" id="IPR053137">
    <property type="entry name" value="NLR-like"/>
</dbReference>
<dbReference type="InterPro" id="IPR008271">
    <property type="entry name" value="Ser/Thr_kinase_AS"/>
</dbReference>
<reference evidence="3" key="1">
    <citation type="journal article" date="2023" name="Mol. Phylogenet. Evol.">
        <title>Genome-scale phylogeny and comparative genomics of the fungal order Sordariales.</title>
        <authorList>
            <person name="Hensen N."/>
            <person name="Bonometti L."/>
            <person name="Westerberg I."/>
            <person name="Brannstrom I.O."/>
            <person name="Guillou S."/>
            <person name="Cros-Aarteil S."/>
            <person name="Calhoun S."/>
            <person name="Haridas S."/>
            <person name="Kuo A."/>
            <person name="Mondo S."/>
            <person name="Pangilinan J."/>
            <person name="Riley R."/>
            <person name="LaButti K."/>
            <person name="Andreopoulos B."/>
            <person name="Lipzen A."/>
            <person name="Chen C."/>
            <person name="Yan M."/>
            <person name="Daum C."/>
            <person name="Ng V."/>
            <person name="Clum A."/>
            <person name="Steindorff A."/>
            <person name="Ohm R.A."/>
            <person name="Martin F."/>
            <person name="Silar P."/>
            <person name="Natvig D.O."/>
            <person name="Lalanne C."/>
            <person name="Gautier V."/>
            <person name="Ament-Velasquez S.L."/>
            <person name="Kruys A."/>
            <person name="Hutchinson M.I."/>
            <person name="Powell A.J."/>
            <person name="Barry K."/>
            <person name="Miller A.N."/>
            <person name="Grigoriev I.V."/>
            <person name="Debuchy R."/>
            <person name="Gladieux P."/>
            <person name="Hiltunen Thoren M."/>
            <person name="Johannesson H."/>
        </authorList>
    </citation>
    <scope>NUCLEOTIDE SEQUENCE</scope>
    <source>
        <strain evidence="3">CBS 958.72</strain>
    </source>
</reference>
<comment type="caution">
    <text evidence="3">The sequence shown here is derived from an EMBL/GenBank/DDBJ whole genome shotgun (WGS) entry which is preliminary data.</text>
</comment>
<dbReference type="PANTHER" id="PTHR46082">
    <property type="entry name" value="ATP/GTP-BINDING PROTEIN-RELATED"/>
    <property type="match status" value="1"/>
</dbReference>
<dbReference type="AlphaFoldDB" id="A0AAE0KLY9"/>
<dbReference type="Gene3D" id="1.10.510.10">
    <property type="entry name" value="Transferase(Phosphotransferase) domain 1"/>
    <property type="match status" value="1"/>
</dbReference>
<dbReference type="Pfam" id="PF00069">
    <property type="entry name" value="Pkinase"/>
    <property type="match status" value="1"/>
</dbReference>
<dbReference type="InterPro" id="IPR011990">
    <property type="entry name" value="TPR-like_helical_dom_sf"/>
</dbReference>
<keyword evidence="4" id="KW-1185">Reference proteome</keyword>
<dbReference type="InterPro" id="IPR011009">
    <property type="entry name" value="Kinase-like_dom_sf"/>
</dbReference>
<dbReference type="Proteomes" id="UP001287356">
    <property type="component" value="Unassembled WGS sequence"/>
</dbReference>
<name>A0AAE0KLY9_9PEZI</name>
<dbReference type="CDD" id="cd00180">
    <property type="entry name" value="PKc"/>
    <property type="match status" value="1"/>
</dbReference>
<reference evidence="3" key="2">
    <citation type="submission" date="2023-06" db="EMBL/GenBank/DDBJ databases">
        <authorList>
            <consortium name="Lawrence Berkeley National Laboratory"/>
            <person name="Haridas S."/>
            <person name="Hensen N."/>
            <person name="Bonometti L."/>
            <person name="Westerberg I."/>
            <person name="Brannstrom I.O."/>
            <person name="Guillou S."/>
            <person name="Cros-Aarteil S."/>
            <person name="Calhoun S."/>
            <person name="Kuo A."/>
            <person name="Mondo S."/>
            <person name="Pangilinan J."/>
            <person name="Riley R."/>
            <person name="Labutti K."/>
            <person name="Andreopoulos B."/>
            <person name="Lipzen A."/>
            <person name="Chen C."/>
            <person name="Yanf M."/>
            <person name="Daum C."/>
            <person name="Ng V."/>
            <person name="Clum A."/>
            <person name="Steindorff A."/>
            <person name="Ohm R."/>
            <person name="Martin F."/>
            <person name="Silar P."/>
            <person name="Natvig D."/>
            <person name="Lalanne C."/>
            <person name="Gautier V."/>
            <person name="Ament-Velasquez S.L."/>
            <person name="Kruys A."/>
            <person name="Hutchinson M.I."/>
            <person name="Powell A.J."/>
            <person name="Barry K."/>
            <person name="Miller A.N."/>
            <person name="Grigoriev I.V."/>
            <person name="Debuchy R."/>
            <person name="Gladieux P."/>
            <person name="Thoren M.H."/>
            <person name="Johannesson H."/>
        </authorList>
    </citation>
    <scope>NUCLEOTIDE SEQUENCE</scope>
    <source>
        <strain evidence="3">CBS 958.72</strain>
    </source>
</reference>
<proteinExistence type="predicted"/>
<dbReference type="PROSITE" id="PS00108">
    <property type="entry name" value="PROTEIN_KINASE_ST"/>
    <property type="match status" value="1"/>
</dbReference>
<dbReference type="Gene3D" id="1.25.40.10">
    <property type="entry name" value="Tetratricopeptide repeat domain"/>
    <property type="match status" value="2"/>
</dbReference>
<dbReference type="PANTHER" id="PTHR46082:SF6">
    <property type="entry name" value="AAA+ ATPASE DOMAIN-CONTAINING PROTEIN-RELATED"/>
    <property type="match status" value="1"/>
</dbReference>
<sequence>MAWYGNSYYTAYYNPYAEQPSTSTAPAPIAEHQPLRPHSTHTPPSSTPPTATMRSEDETLFYIRNRQAYTSASPAATSEPAPRGNLISFLAAAQTRDVDFLPTLWDPEQDQVLMGGTAHVRQSFQNLRLSYMFKRIRRDRLDEGFAFQALTSEVFILGHPKIRGHSRVVRLVGICWDVGTANQPTLPVLVFEKAQHGDLRQFMKTAGRELTFGARLQLCAHVAAAIVLMHSHGIIHGDIKPENVLIFDDTGLNNYSAKIIDFGYSVFSDGRDPDERWIHLPTSKPWNAPEVTGWEVLFSSNEAKRADTYSFGLLCLWLLFPEIFEGISGGSEAGGVSPWQDADLRQTVTDLTEGSTGLDGLTKTSIQTFFASTLAHDPNERSLDLEAIMRPFATVEVSAAPSYSRFEMWLPYMQWVPHHKAFDPTPLREKYYKIWEKRAQGQDDSGLGSVEPFQLSKSFRQFMEGDYRIWEHIFKTLQAQASDLPTDPEKVAAAFELAVCCQLGFGTERNATEAALWRQRSNRSEEELMREMSFIKADKGPLVYKNFEPPADMQLIATDFGSEYLRTATLADLEKIYAIASSNADSTLGEDHPVSISLNERLGYTCRQAGNEEKAQAIFEGLVGRCQGFLGPGHALTMRIVSAVAFGLILQGELESAKELEDDLLRRRGQRYGEKNGPLELATMKRLVSIYKQQRQWDEAERLGLKIHQGYEITMGADHPHTLDALDDLIQTYHSRGQPAKSEELGRPLLYKPETVAGPAAFSISNIIQTLITIFRSQERWQDMADAAKRLAHIQTKECGRECRSTLDIMELQAFAYSKQLRLDEAVGIHTEIIETRKRVYGLADEDTIDSMEHLVQTLEHNGNYQDATKLMEEVVGLREQLHGKDDVRTLSSKVMLIQVRAKASPNVH</sequence>
<evidence type="ECO:0000313" key="3">
    <source>
        <dbReference type="EMBL" id="KAK3379116.1"/>
    </source>
</evidence>
<accession>A0AAE0KLY9</accession>
<feature type="compositionally biased region" description="Low complexity" evidence="1">
    <location>
        <begin position="40"/>
        <end position="52"/>
    </location>
</feature>
<feature type="region of interest" description="Disordered" evidence="1">
    <location>
        <begin position="20"/>
        <end position="53"/>
    </location>
</feature>
<gene>
    <name evidence="3" type="ORF">B0T24DRAFT_145647</name>
</gene>
<evidence type="ECO:0000259" key="2">
    <source>
        <dbReference type="PROSITE" id="PS50011"/>
    </source>
</evidence>
<dbReference type="PROSITE" id="PS50011">
    <property type="entry name" value="PROTEIN_KINASE_DOM"/>
    <property type="match status" value="1"/>
</dbReference>
<dbReference type="Pfam" id="PF13374">
    <property type="entry name" value="TPR_10"/>
    <property type="match status" value="2"/>
</dbReference>
<dbReference type="InterPro" id="IPR000719">
    <property type="entry name" value="Prot_kinase_dom"/>
</dbReference>
<evidence type="ECO:0000313" key="4">
    <source>
        <dbReference type="Proteomes" id="UP001287356"/>
    </source>
</evidence>
<dbReference type="SUPFAM" id="SSF48452">
    <property type="entry name" value="TPR-like"/>
    <property type="match status" value="1"/>
</dbReference>